<evidence type="ECO:0000313" key="1">
    <source>
        <dbReference type="EMBL" id="MXV14132.1"/>
    </source>
</evidence>
<dbReference type="RefSeq" id="WP_160905133.1">
    <property type="nucleotide sequence ID" value="NZ_WVHS01000001.1"/>
</dbReference>
<accession>A0A7K1XT51</accession>
<gene>
    <name evidence="1" type="ORF">GS398_02375</name>
</gene>
<protein>
    <submittedName>
        <fullName evidence="1">Uncharacterized protein</fullName>
    </submittedName>
</protein>
<dbReference type="AlphaFoldDB" id="A0A7K1XT51"/>
<proteinExistence type="predicted"/>
<sequence length="147" mass="16469">MERSFTTIDELRTEIFMLKGRRIEQEGAIKEKFSSPGAIFGTITGLFKSGTGKQSLLGDLMSHDMVTTITRVVLPLVLNKIVFRKSGFITKAIVTFLSQKAAKNVNSDMFAGLVDKVTHLFKKRPREPKKSAIRIKDYGIPPDSETY</sequence>
<evidence type="ECO:0000313" key="2">
    <source>
        <dbReference type="Proteomes" id="UP000451233"/>
    </source>
</evidence>
<comment type="caution">
    <text evidence="1">The sequence shown here is derived from an EMBL/GenBank/DDBJ whole genome shotgun (WGS) entry which is preliminary data.</text>
</comment>
<reference evidence="1 2" key="1">
    <citation type="submission" date="2019-11" db="EMBL/GenBank/DDBJ databases">
        <title>Pedobacter sp. HMF7056 Genome sequencing and assembly.</title>
        <authorList>
            <person name="Kang H."/>
            <person name="Kim H."/>
            <person name="Joh K."/>
        </authorList>
    </citation>
    <scope>NUCLEOTIDE SEQUENCE [LARGE SCALE GENOMIC DNA]</scope>
    <source>
        <strain evidence="1 2">HMF7056</strain>
    </source>
</reference>
<dbReference type="Proteomes" id="UP000451233">
    <property type="component" value="Unassembled WGS sequence"/>
</dbReference>
<keyword evidence="2" id="KW-1185">Reference proteome</keyword>
<organism evidence="1 2">
    <name type="scientific">Hufsiella ginkgonis</name>
    <dbReference type="NCBI Taxonomy" id="2695274"/>
    <lineage>
        <taxon>Bacteria</taxon>
        <taxon>Pseudomonadati</taxon>
        <taxon>Bacteroidota</taxon>
        <taxon>Sphingobacteriia</taxon>
        <taxon>Sphingobacteriales</taxon>
        <taxon>Sphingobacteriaceae</taxon>
        <taxon>Hufsiella</taxon>
    </lineage>
</organism>
<dbReference type="EMBL" id="WVHS01000001">
    <property type="protein sequence ID" value="MXV14132.1"/>
    <property type="molecule type" value="Genomic_DNA"/>
</dbReference>
<name>A0A7K1XT51_9SPHI</name>